<dbReference type="InterPro" id="IPR029058">
    <property type="entry name" value="AB_hydrolase_fold"/>
</dbReference>
<accession>A0A917I9Q7</accession>
<reference evidence="2" key="2">
    <citation type="submission" date="2020-09" db="EMBL/GenBank/DDBJ databases">
        <authorList>
            <person name="Sun Q."/>
            <person name="Zhou Y."/>
        </authorList>
    </citation>
    <scope>NUCLEOTIDE SEQUENCE</scope>
    <source>
        <strain evidence="2">CGMCC 1.12214</strain>
    </source>
</reference>
<dbReference type="Proteomes" id="UP000603912">
    <property type="component" value="Unassembled WGS sequence"/>
</dbReference>
<proteinExistence type="predicted"/>
<dbReference type="InterPro" id="IPR022742">
    <property type="entry name" value="Hydrolase_4"/>
</dbReference>
<keyword evidence="3" id="KW-1185">Reference proteome</keyword>
<dbReference type="PANTHER" id="PTHR11614">
    <property type="entry name" value="PHOSPHOLIPASE-RELATED"/>
    <property type="match status" value="1"/>
</dbReference>
<comment type="caution">
    <text evidence="2">The sequence shown here is derived from an EMBL/GenBank/DDBJ whole genome shotgun (WGS) entry which is preliminary data.</text>
</comment>
<gene>
    <name evidence="2" type="primary">pldB</name>
    <name evidence="2" type="ORF">GCM10007036_40900</name>
</gene>
<name>A0A917I9Q7_9HYPH</name>
<evidence type="ECO:0000259" key="1">
    <source>
        <dbReference type="Pfam" id="PF12146"/>
    </source>
</evidence>
<dbReference type="EMBL" id="BMES01000002">
    <property type="protein sequence ID" value="GGH30364.1"/>
    <property type="molecule type" value="Genomic_DNA"/>
</dbReference>
<dbReference type="Pfam" id="PF12146">
    <property type="entry name" value="Hydrolase_4"/>
    <property type="match status" value="1"/>
</dbReference>
<evidence type="ECO:0000313" key="2">
    <source>
        <dbReference type="EMBL" id="GGH30364.1"/>
    </source>
</evidence>
<dbReference type="InterPro" id="IPR051044">
    <property type="entry name" value="MAG_DAG_Lipase"/>
</dbReference>
<dbReference type="Gene3D" id="3.40.50.1820">
    <property type="entry name" value="alpha/beta hydrolase"/>
    <property type="match status" value="1"/>
</dbReference>
<reference evidence="2" key="1">
    <citation type="journal article" date="2014" name="Int. J. Syst. Evol. Microbiol.">
        <title>Complete genome sequence of Corynebacterium casei LMG S-19264T (=DSM 44701T), isolated from a smear-ripened cheese.</title>
        <authorList>
            <consortium name="US DOE Joint Genome Institute (JGI-PGF)"/>
            <person name="Walter F."/>
            <person name="Albersmeier A."/>
            <person name="Kalinowski J."/>
            <person name="Ruckert C."/>
        </authorList>
    </citation>
    <scope>NUCLEOTIDE SEQUENCE</scope>
    <source>
        <strain evidence="2">CGMCC 1.12214</strain>
    </source>
</reference>
<feature type="domain" description="Serine aminopeptidase S33" evidence="1">
    <location>
        <begin position="40"/>
        <end position="295"/>
    </location>
</feature>
<protein>
    <submittedName>
        <fullName evidence="2">Lysophospholipase</fullName>
    </submittedName>
</protein>
<dbReference type="AlphaFoldDB" id="A0A917I9Q7"/>
<dbReference type="SUPFAM" id="SSF53474">
    <property type="entry name" value="alpha/beta-Hydrolases"/>
    <property type="match status" value="1"/>
</dbReference>
<sequence>MDLVATPGNPIPSNPVTGTVTSAGGVRLRVARWRPTSRRTRGTVCILQGRSEFIEKYFEVIAELRRRGFAVVAFDWRGQGGSERLLVDPRKGHVDDFADFDADLHAVMGDVVRRSCPAPYFALAHSMGGCVLLRALMQTPDLFDRVVLSAPMIEISGLRRPRRVRLLAAALDVLGLGGAYIPGGGQTAVNTKPFADNPLTSDPARYARTADIIAAAPELALGDPTIGWVHAAFRAMEPFRDPNVPLQIATPMLIVAGTADVVTVTAAAERFAARLKAGRAVILPGAMHELLVERDAYRSLFWAAFDAFIPGAAPPAKADAARAGTEPALA</sequence>
<dbReference type="RefSeq" id="WP_188519510.1">
    <property type="nucleotide sequence ID" value="NZ_BMES01000002.1"/>
</dbReference>
<evidence type="ECO:0000313" key="3">
    <source>
        <dbReference type="Proteomes" id="UP000603912"/>
    </source>
</evidence>
<organism evidence="2 3">
    <name type="scientific">Alsobacter metallidurans</name>
    <dbReference type="NCBI Taxonomy" id="340221"/>
    <lineage>
        <taxon>Bacteria</taxon>
        <taxon>Pseudomonadati</taxon>
        <taxon>Pseudomonadota</taxon>
        <taxon>Alphaproteobacteria</taxon>
        <taxon>Hyphomicrobiales</taxon>
        <taxon>Alsobacteraceae</taxon>
        <taxon>Alsobacter</taxon>
    </lineage>
</organism>